<dbReference type="Proteomes" id="UP000184096">
    <property type="component" value="Chromosome I"/>
</dbReference>
<evidence type="ECO:0000256" key="1">
    <source>
        <dbReference type="SAM" id="MobiDB-lite"/>
    </source>
</evidence>
<dbReference type="InterPro" id="IPR011051">
    <property type="entry name" value="RmlC_Cupin_sf"/>
</dbReference>
<name>A0A1M7UBN0_9BRAD</name>
<dbReference type="RefSeq" id="WP_072820900.1">
    <property type="nucleotide sequence ID" value="NZ_LT670849.1"/>
</dbReference>
<evidence type="ECO:0000259" key="3">
    <source>
        <dbReference type="Pfam" id="PF12973"/>
    </source>
</evidence>
<dbReference type="CDD" id="cd06989">
    <property type="entry name" value="cupin_DRT102"/>
    <property type="match status" value="1"/>
</dbReference>
<organism evidence="4 5">
    <name type="scientific">Bradyrhizobium erythrophlei</name>
    <dbReference type="NCBI Taxonomy" id="1437360"/>
    <lineage>
        <taxon>Bacteria</taxon>
        <taxon>Pseudomonadati</taxon>
        <taxon>Pseudomonadota</taxon>
        <taxon>Alphaproteobacteria</taxon>
        <taxon>Hyphomicrobiales</taxon>
        <taxon>Nitrobacteraceae</taxon>
        <taxon>Bradyrhizobium</taxon>
    </lineage>
</organism>
<dbReference type="OrthoDB" id="1433532at2"/>
<dbReference type="Pfam" id="PF12973">
    <property type="entry name" value="Cupin_7"/>
    <property type="match status" value="1"/>
</dbReference>
<evidence type="ECO:0000256" key="2">
    <source>
        <dbReference type="SAM" id="SignalP"/>
    </source>
</evidence>
<reference evidence="5" key="1">
    <citation type="submission" date="2016-11" db="EMBL/GenBank/DDBJ databases">
        <authorList>
            <person name="Varghese N."/>
            <person name="Submissions S."/>
        </authorList>
    </citation>
    <scope>NUCLEOTIDE SEQUENCE [LARGE SCALE GENOMIC DNA]</scope>
    <source>
        <strain evidence="5">GAS401</strain>
    </source>
</reference>
<dbReference type="InterPro" id="IPR025979">
    <property type="entry name" value="ChrR-like_cupin_dom"/>
</dbReference>
<evidence type="ECO:0000313" key="4">
    <source>
        <dbReference type="EMBL" id="SHN80461.1"/>
    </source>
</evidence>
<feature type="chain" id="PRO_5013088145" evidence="2">
    <location>
        <begin position="24"/>
        <end position="161"/>
    </location>
</feature>
<keyword evidence="5" id="KW-1185">Reference proteome</keyword>
<accession>A0A1M7UBN0</accession>
<evidence type="ECO:0000313" key="5">
    <source>
        <dbReference type="Proteomes" id="UP000184096"/>
    </source>
</evidence>
<feature type="signal peptide" evidence="2">
    <location>
        <begin position="1"/>
        <end position="23"/>
    </location>
</feature>
<feature type="compositionally biased region" description="Low complexity" evidence="1">
    <location>
        <begin position="143"/>
        <end position="154"/>
    </location>
</feature>
<dbReference type="InterPro" id="IPR014710">
    <property type="entry name" value="RmlC-like_jellyroll"/>
</dbReference>
<sequence>MTGLLPRFMPVLACALIGLSALAATDDKGFVRITPDEVNWKDFPNGHGAQLAVVMGDPTKPGIYVTRVKFPPHVMDRPHWHGEDRHITVLKGTWYTGTGDTFDPDHAVALKPGSYMLHPAKAVHWDGSAGDEEVIVEAIGYGPTSTTPQDPSQPFWLEYKH</sequence>
<dbReference type="EMBL" id="LT670849">
    <property type="protein sequence ID" value="SHN80461.1"/>
    <property type="molecule type" value="Genomic_DNA"/>
</dbReference>
<gene>
    <name evidence="4" type="ORF">SAMN05444170_4335</name>
</gene>
<dbReference type="SUPFAM" id="SSF51182">
    <property type="entry name" value="RmlC-like cupins"/>
    <property type="match status" value="1"/>
</dbReference>
<keyword evidence="2" id="KW-0732">Signal</keyword>
<dbReference type="Gene3D" id="2.60.120.10">
    <property type="entry name" value="Jelly Rolls"/>
    <property type="match status" value="1"/>
</dbReference>
<feature type="region of interest" description="Disordered" evidence="1">
    <location>
        <begin position="142"/>
        <end position="161"/>
    </location>
</feature>
<protein>
    <submittedName>
        <fullName evidence="4">Cupin</fullName>
    </submittedName>
</protein>
<feature type="domain" description="ChrR-like cupin" evidence="3">
    <location>
        <begin position="32"/>
        <end position="135"/>
    </location>
</feature>
<dbReference type="AlphaFoldDB" id="A0A1M7UBN0"/>
<proteinExistence type="predicted"/>